<gene>
    <name evidence="1" type="ORF">LCGC14_1046870</name>
</gene>
<sequence>MVLNKSSKAVWQYQNAVGIAIITAVNSPSFEFGQYNDQCGKWMIPHTVNPTESYWVYNSGTPTLIEAERKFPTWKHVFLPVTAQVYAWLQGLPVDTNPVETDVIGITTLLSGMTAPLTVRVEEKEGTHPDVTQAVDCYCIGITSTAERGKEFLVEAEFAYGALEDIDPGGDNRPILTTAPLAAGLMTGTYNGNPVLEWNSVSIPGVEKAVWMEKKGSGIVSSDEGDKITIHTYKSEPVIIILWGGIEVDDMWDDYKARTKRNMTIDLTKFDDVSYIKATFTNCRITSYERVGERYKGKYASIIKLEAEKVTYVNDFFTEGGTDFDTHWKDETWDD</sequence>
<dbReference type="AlphaFoldDB" id="A0A0F9MUI0"/>
<accession>A0A0F9MUI0</accession>
<organism evidence="1">
    <name type="scientific">marine sediment metagenome</name>
    <dbReference type="NCBI Taxonomy" id="412755"/>
    <lineage>
        <taxon>unclassified sequences</taxon>
        <taxon>metagenomes</taxon>
        <taxon>ecological metagenomes</taxon>
    </lineage>
</organism>
<proteinExistence type="predicted"/>
<protein>
    <submittedName>
        <fullName evidence="1">Uncharacterized protein</fullName>
    </submittedName>
</protein>
<comment type="caution">
    <text evidence="1">The sequence shown here is derived from an EMBL/GenBank/DDBJ whole genome shotgun (WGS) entry which is preliminary data.</text>
</comment>
<reference evidence="1" key="1">
    <citation type="journal article" date="2015" name="Nature">
        <title>Complex archaea that bridge the gap between prokaryotes and eukaryotes.</title>
        <authorList>
            <person name="Spang A."/>
            <person name="Saw J.H."/>
            <person name="Jorgensen S.L."/>
            <person name="Zaremba-Niedzwiedzka K."/>
            <person name="Martijn J."/>
            <person name="Lind A.E."/>
            <person name="van Eijk R."/>
            <person name="Schleper C."/>
            <person name="Guy L."/>
            <person name="Ettema T.J."/>
        </authorList>
    </citation>
    <scope>NUCLEOTIDE SEQUENCE</scope>
</reference>
<name>A0A0F9MUI0_9ZZZZ</name>
<evidence type="ECO:0000313" key="1">
    <source>
        <dbReference type="EMBL" id="KKN09409.1"/>
    </source>
</evidence>
<dbReference type="EMBL" id="LAZR01004350">
    <property type="protein sequence ID" value="KKN09409.1"/>
    <property type="molecule type" value="Genomic_DNA"/>
</dbReference>